<protein>
    <submittedName>
        <fullName evidence="1">Uncharacterized protein</fullName>
    </submittedName>
</protein>
<reference evidence="1 2" key="1">
    <citation type="journal article" date="2014" name="Int. J. Syst. Evol. Microbiol.">
        <title>Complete genome sequence of Corynebacterium casei LMG S-19264T (=DSM 44701T), isolated from a smear-ripened cheese.</title>
        <authorList>
            <consortium name="US DOE Joint Genome Institute (JGI-PGF)"/>
            <person name="Walter F."/>
            <person name="Albersmeier A."/>
            <person name="Kalinowski J."/>
            <person name="Ruckert C."/>
        </authorList>
    </citation>
    <scope>NUCLEOTIDE SEQUENCE [LARGE SCALE GENOMIC DNA]</scope>
    <source>
        <strain evidence="1 2">KCTC 19473</strain>
    </source>
</reference>
<comment type="caution">
    <text evidence="1">The sequence shown here is derived from an EMBL/GenBank/DDBJ whole genome shotgun (WGS) entry which is preliminary data.</text>
</comment>
<dbReference type="AlphaFoldDB" id="A0A918XDZ3"/>
<proteinExistence type="predicted"/>
<accession>A0A918XDZ3</accession>
<sequence length="60" mass="6169">MDEGGVVVVPQNWKTGVSTSAGIRGGLMGHRERWRALSSLPVGSLSSKCAVVGGTSLSEL</sequence>
<dbReference type="EMBL" id="BMXL01000013">
    <property type="protein sequence ID" value="GHD27591.1"/>
    <property type="molecule type" value="Genomic_DNA"/>
</dbReference>
<organism evidence="1 2">
    <name type="scientific">Nocardiopsis kunsanensis</name>
    <dbReference type="NCBI Taxonomy" id="141693"/>
    <lineage>
        <taxon>Bacteria</taxon>
        <taxon>Bacillati</taxon>
        <taxon>Actinomycetota</taxon>
        <taxon>Actinomycetes</taxon>
        <taxon>Streptosporangiales</taxon>
        <taxon>Nocardiopsidaceae</taxon>
        <taxon>Nocardiopsis</taxon>
    </lineage>
</organism>
<name>A0A918XDZ3_9ACTN</name>
<dbReference type="Proteomes" id="UP000654947">
    <property type="component" value="Unassembled WGS sequence"/>
</dbReference>
<keyword evidence="2" id="KW-1185">Reference proteome</keyword>
<evidence type="ECO:0000313" key="1">
    <source>
        <dbReference type="EMBL" id="GHD27591.1"/>
    </source>
</evidence>
<gene>
    <name evidence="1" type="ORF">GCM10007147_26760</name>
</gene>
<evidence type="ECO:0000313" key="2">
    <source>
        <dbReference type="Proteomes" id="UP000654947"/>
    </source>
</evidence>